<evidence type="ECO:0000256" key="1">
    <source>
        <dbReference type="SAM" id="MobiDB-lite"/>
    </source>
</evidence>
<dbReference type="EnsemblPlants" id="OGLUM04G30260.1">
    <property type="protein sequence ID" value="OGLUM04G30260.1"/>
    <property type="gene ID" value="OGLUM04G30260"/>
</dbReference>
<evidence type="ECO:0000313" key="3">
    <source>
        <dbReference type="Proteomes" id="UP000026961"/>
    </source>
</evidence>
<dbReference type="Gramene" id="OGLUM04G30260.1">
    <property type="protein sequence ID" value="OGLUM04G30260.1"/>
    <property type="gene ID" value="OGLUM04G30260"/>
</dbReference>
<sequence>MENTYQSGFVASDNKIQSGFTFTSLSQPATASSHYWGTTTTGGHCPVGQAKREGDGKHGGPTVQRAVL</sequence>
<feature type="compositionally biased region" description="Polar residues" evidence="1">
    <location>
        <begin position="31"/>
        <end position="42"/>
    </location>
</feature>
<accession>A0A0D9ZSQ7</accession>
<proteinExistence type="predicted"/>
<name>A0A0D9ZSQ7_9ORYZ</name>
<keyword evidence="3" id="KW-1185">Reference proteome</keyword>
<dbReference type="Proteomes" id="UP000026961">
    <property type="component" value="Chromosome 4"/>
</dbReference>
<dbReference type="AlphaFoldDB" id="A0A0D9ZSQ7"/>
<reference evidence="2" key="2">
    <citation type="submission" date="2018-05" db="EMBL/GenBank/DDBJ databases">
        <title>OgluRS3 (Oryza glumaepatula Reference Sequence Version 3).</title>
        <authorList>
            <person name="Zhang J."/>
            <person name="Kudrna D."/>
            <person name="Lee S."/>
            <person name="Talag J."/>
            <person name="Welchert J."/>
            <person name="Wing R.A."/>
        </authorList>
    </citation>
    <scope>NUCLEOTIDE SEQUENCE [LARGE SCALE GENOMIC DNA]</scope>
</reference>
<reference evidence="2" key="1">
    <citation type="submission" date="2015-04" db="UniProtKB">
        <authorList>
            <consortium name="EnsemblPlants"/>
        </authorList>
    </citation>
    <scope>IDENTIFICATION</scope>
</reference>
<dbReference type="HOGENOM" id="CLU_2798075_0_0_1"/>
<feature type="region of interest" description="Disordered" evidence="1">
    <location>
        <begin position="31"/>
        <end position="68"/>
    </location>
</feature>
<evidence type="ECO:0000313" key="2">
    <source>
        <dbReference type="EnsemblPlants" id="OGLUM04G30260.1"/>
    </source>
</evidence>
<protein>
    <submittedName>
        <fullName evidence="2">Uncharacterized protein</fullName>
    </submittedName>
</protein>
<organism evidence="2">
    <name type="scientific">Oryza glumipatula</name>
    <dbReference type="NCBI Taxonomy" id="40148"/>
    <lineage>
        <taxon>Eukaryota</taxon>
        <taxon>Viridiplantae</taxon>
        <taxon>Streptophyta</taxon>
        <taxon>Embryophyta</taxon>
        <taxon>Tracheophyta</taxon>
        <taxon>Spermatophyta</taxon>
        <taxon>Magnoliopsida</taxon>
        <taxon>Liliopsida</taxon>
        <taxon>Poales</taxon>
        <taxon>Poaceae</taxon>
        <taxon>BOP clade</taxon>
        <taxon>Oryzoideae</taxon>
        <taxon>Oryzeae</taxon>
        <taxon>Oryzinae</taxon>
        <taxon>Oryza</taxon>
    </lineage>
</organism>